<proteinExistence type="predicted"/>
<dbReference type="Proteomes" id="UP001232148">
    <property type="component" value="Unassembled WGS sequence"/>
</dbReference>
<comment type="caution">
    <text evidence="1">The sequence shown here is derived from an EMBL/GenBank/DDBJ whole genome shotgun (WGS) entry which is preliminary data.</text>
</comment>
<organism evidence="1 2">
    <name type="scientific">Colletotrichum zoysiae</name>
    <dbReference type="NCBI Taxonomy" id="1216348"/>
    <lineage>
        <taxon>Eukaryota</taxon>
        <taxon>Fungi</taxon>
        <taxon>Dikarya</taxon>
        <taxon>Ascomycota</taxon>
        <taxon>Pezizomycotina</taxon>
        <taxon>Sordariomycetes</taxon>
        <taxon>Hypocreomycetidae</taxon>
        <taxon>Glomerellales</taxon>
        <taxon>Glomerellaceae</taxon>
        <taxon>Colletotrichum</taxon>
        <taxon>Colletotrichum graminicola species complex</taxon>
    </lineage>
</organism>
<gene>
    <name evidence="1" type="ORF">LX32DRAFT_633530</name>
</gene>
<reference evidence="1" key="1">
    <citation type="submission" date="2021-06" db="EMBL/GenBank/DDBJ databases">
        <title>Comparative genomics, transcriptomics and evolutionary studies reveal genomic signatures of adaptation to plant cell wall in hemibiotrophic fungi.</title>
        <authorList>
            <consortium name="DOE Joint Genome Institute"/>
            <person name="Baroncelli R."/>
            <person name="Diaz J.F."/>
            <person name="Benocci T."/>
            <person name="Peng M."/>
            <person name="Battaglia E."/>
            <person name="Haridas S."/>
            <person name="Andreopoulos W."/>
            <person name="Labutti K."/>
            <person name="Pangilinan J."/>
            <person name="Floch G.L."/>
            <person name="Makela M.R."/>
            <person name="Henrissat B."/>
            <person name="Grigoriev I.V."/>
            <person name="Crouch J.A."/>
            <person name="De Vries R.P."/>
            <person name="Sukno S.A."/>
            <person name="Thon M.R."/>
        </authorList>
    </citation>
    <scope>NUCLEOTIDE SEQUENCE</scope>
    <source>
        <strain evidence="1">MAFF235873</strain>
    </source>
</reference>
<evidence type="ECO:0000313" key="1">
    <source>
        <dbReference type="EMBL" id="KAK2035370.1"/>
    </source>
</evidence>
<dbReference type="AlphaFoldDB" id="A0AAD9M9L7"/>
<keyword evidence="2" id="KW-1185">Reference proteome</keyword>
<evidence type="ECO:0000313" key="2">
    <source>
        <dbReference type="Proteomes" id="UP001232148"/>
    </source>
</evidence>
<sequence length="76" mass="8500">MYCLRAAGLAAWSLWSLILRRMVHPERGGYILVFPLNEWLRCWSVRQLGGVAVSSLSLPVPFRSAAMLARALIPFG</sequence>
<name>A0AAD9M9L7_9PEZI</name>
<accession>A0AAD9M9L7</accession>
<feature type="non-terminal residue" evidence="1">
    <location>
        <position position="1"/>
    </location>
</feature>
<dbReference type="EMBL" id="MU842809">
    <property type="protein sequence ID" value="KAK2035370.1"/>
    <property type="molecule type" value="Genomic_DNA"/>
</dbReference>
<protein>
    <submittedName>
        <fullName evidence="1">Uncharacterized protein</fullName>
    </submittedName>
</protein>